<comment type="caution">
    <text evidence="2">The sequence shown here is derived from an EMBL/GenBank/DDBJ whole genome shotgun (WGS) entry which is preliminary data.</text>
</comment>
<name>A0A9P4TQT7_9PLEO</name>
<feature type="compositionally biased region" description="Polar residues" evidence="1">
    <location>
        <begin position="1"/>
        <end position="12"/>
    </location>
</feature>
<evidence type="ECO:0000256" key="1">
    <source>
        <dbReference type="SAM" id="MobiDB-lite"/>
    </source>
</evidence>
<evidence type="ECO:0000313" key="3">
    <source>
        <dbReference type="Proteomes" id="UP000800093"/>
    </source>
</evidence>
<dbReference type="OrthoDB" id="439943at2759"/>
<gene>
    <name evidence="2" type="ORF">CC78DRAFT_529080</name>
</gene>
<dbReference type="EMBL" id="ML986581">
    <property type="protein sequence ID" value="KAF2269918.1"/>
    <property type="molecule type" value="Genomic_DNA"/>
</dbReference>
<feature type="compositionally biased region" description="Basic residues" evidence="1">
    <location>
        <begin position="806"/>
        <end position="824"/>
    </location>
</feature>
<proteinExistence type="predicted"/>
<feature type="region of interest" description="Disordered" evidence="1">
    <location>
        <begin position="797"/>
        <end position="824"/>
    </location>
</feature>
<reference evidence="3" key="1">
    <citation type="journal article" date="2020" name="Stud. Mycol.">
        <title>101 Dothideomycetes genomes: A test case for predicting lifestyles and emergence of pathogens.</title>
        <authorList>
            <person name="Haridas S."/>
            <person name="Albert R."/>
            <person name="Binder M."/>
            <person name="Bloem J."/>
            <person name="LaButti K."/>
            <person name="Salamov A."/>
            <person name="Andreopoulos B."/>
            <person name="Baker S."/>
            <person name="Barry K."/>
            <person name="Bills G."/>
            <person name="Bluhm B."/>
            <person name="Cannon C."/>
            <person name="Castanera R."/>
            <person name="Culley D."/>
            <person name="Daum C."/>
            <person name="Ezra D."/>
            <person name="Gonzalez J."/>
            <person name="Henrissat B."/>
            <person name="Kuo A."/>
            <person name="Liang C."/>
            <person name="Lipzen A."/>
            <person name="Lutzoni F."/>
            <person name="Magnuson J."/>
            <person name="Mondo S."/>
            <person name="Nolan M."/>
            <person name="Ohm R."/>
            <person name="Pangilinan J."/>
            <person name="Park H.-J."/>
            <person name="Ramirez L."/>
            <person name="Alfaro M."/>
            <person name="Sun H."/>
            <person name="Tritt A."/>
            <person name="Yoshinaga Y."/>
            <person name="Zwiers L.-H."/>
            <person name="Turgeon B."/>
            <person name="Goodwin S."/>
            <person name="Spatafora J."/>
            <person name="Crous P."/>
            <person name="Grigoriev I."/>
        </authorList>
    </citation>
    <scope>NUCLEOTIDE SEQUENCE [LARGE SCALE GENOMIC DNA]</scope>
    <source>
        <strain evidence="3">CBS 304.66</strain>
    </source>
</reference>
<feature type="region of interest" description="Disordered" evidence="1">
    <location>
        <begin position="1"/>
        <end position="129"/>
    </location>
</feature>
<dbReference type="Proteomes" id="UP000800093">
    <property type="component" value="Unassembled WGS sequence"/>
</dbReference>
<feature type="compositionally biased region" description="Basic and acidic residues" evidence="1">
    <location>
        <begin position="530"/>
        <end position="542"/>
    </location>
</feature>
<feature type="region of interest" description="Disordered" evidence="1">
    <location>
        <begin position="504"/>
        <end position="542"/>
    </location>
</feature>
<organism evidence="2 3">
    <name type="scientific">Lojkania enalia</name>
    <dbReference type="NCBI Taxonomy" id="147567"/>
    <lineage>
        <taxon>Eukaryota</taxon>
        <taxon>Fungi</taxon>
        <taxon>Dikarya</taxon>
        <taxon>Ascomycota</taxon>
        <taxon>Pezizomycotina</taxon>
        <taxon>Dothideomycetes</taxon>
        <taxon>Pleosporomycetidae</taxon>
        <taxon>Pleosporales</taxon>
        <taxon>Pleosporales incertae sedis</taxon>
        <taxon>Lojkania</taxon>
    </lineage>
</organism>
<protein>
    <submittedName>
        <fullName evidence="2">Uncharacterized protein</fullName>
    </submittedName>
</protein>
<feature type="compositionally biased region" description="Acidic residues" evidence="1">
    <location>
        <begin position="89"/>
        <end position="100"/>
    </location>
</feature>
<accession>A0A9P4TQT7</accession>
<dbReference type="AlphaFoldDB" id="A0A9P4TQT7"/>
<keyword evidence="3" id="KW-1185">Reference proteome</keyword>
<sequence length="824" mass="92370">MDTDSAASSQELSYPPVRINDSLSGVDLDHLMMRSNARRQPEEAPSSLEDSSYEILGDSLYEASDDDGQTESLASTDIHTPEDIASIAESDDSEDQDVDFVPEHPPEYTEYEPDDSLAALPSRPTPTESMIASKADTQIGEPRYLEFDEILAKKHDSIEGCAVIKTFDHPQGLPTVLLRYGRSHIQFTVKLGLSMQLMSFNSPFRILYFGDFPLWAEQDVTNHIESALHVPFLYNRMEQDPRLIKPIVDHCISLKIRNNSGRELQVLMTLDNGAEVTLGPGREILLPDESNYDLPNLVVFCQTTLQSVQDPTTEIEPLRLVREAFKQYSIPSLDICMVRPYHECPDTFAFDADSLRFCIEGRDGRHGDFEVQETLPIDIDTFLSINPLQLNRHLFLIGRYSKKGISPDEIRTKAHAPPIEANSPSLHNSVSDFTKSRIRPALSSPLTIPVMWAVVLALTSMFIPYLGTVMWSSDSGHVVPQVQLSQHSVISSSILTSHSVLSSHTPLSHSSESAKGTPRDLSVISSQETTIRDQPARTGPPKENDYAAYEIEVTEDHQFTLRPSRHFLNKKRKPQLEIHVSHDSKVVPIRMSRSTDGIYIVDLEREYPLGSFNVSIVAKLKPLLQQSFEVKLGANMSKLSSLAENIGRISKGAKHSMAIAQHNLRDLSMQVSKRVHTGVSHIEDGTVAIIDQTTQLWHQVQGSTQSVADHLQEASKHASQQLSEGSKLTKDVSKTLQRNWQACTTRTSEALQDMMSIGLRSFWKHTAPVRTAPVVLRARKNTLRLREKVKKRISLKANTNFEEHSRRKGRNGCRKSKLARAKKQ</sequence>
<evidence type="ECO:0000313" key="2">
    <source>
        <dbReference type="EMBL" id="KAF2269918.1"/>
    </source>
</evidence>